<dbReference type="Pfam" id="PF14886">
    <property type="entry name" value="FAM183"/>
    <property type="match status" value="1"/>
</dbReference>
<dbReference type="STRING" id="244447.ENSCSEP00000029333"/>
<dbReference type="AlphaFoldDB" id="A0A3P8WPF1"/>
<sequence>MTSSTSCLFAAHIYKYRSIYIEPYLYSSITYNLCLLVHILPDKPMSRKPPEVIEENCKLSLTFLCIHVYSYANACSSMFSHYAADFIEAFHKARQEPTMKYTMPMTESQEIGWVSAPLVSSNRSDRRLNFCRTSTDITRHKESALRSGS</sequence>
<accession>A0A3P8WPF1</accession>
<evidence type="ECO:0000256" key="5">
    <source>
        <dbReference type="ARBA" id="ARBA00023273"/>
    </source>
</evidence>
<evidence type="ECO:0000256" key="6">
    <source>
        <dbReference type="ARBA" id="ARBA00034777"/>
    </source>
</evidence>
<proteinExistence type="inferred from homology"/>
<dbReference type="PANTHER" id="PTHR33865">
    <property type="entry name" value="PROTEIN FAM183B"/>
    <property type="match status" value="1"/>
</dbReference>
<dbReference type="GO" id="GO:0005856">
    <property type="term" value="C:cytoskeleton"/>
    <property type="evidence" value="ECO:0007669"/>
    <property type="project" value="UniProtKB-SubCell"/>
</dbReference>
<evidence type="ECO:0000256" key="3">
    <source>
        <dbReference type="ARBA" id="ARBA00022490"/>
    </source>
</evidence>
<dbReference type="InterPro" id="IPR029214">
    <property type="entry name" value="CFAP144"/>
</dbReference>
<evidence type="ECO:0000313" key="7">
    <source>
        <dbReference type="Ensembl" id="ENSCSEP00000029333.1"/>
    </source>
</evidence>
<comment type="similarity">
    <text evidence="6">Belongs to the CFAP144 family.</text>
</comment>
<protein>
    <submittedName>
        <fullName evidence="7">Family with sequence similarity 183 member A</fullName>
    </submittedName>
</protein>
<dbReference type="InParanoid" id="A0A3P8WPF1"/>
<dbReference type="Proteomes" id="UP000265120">
    <property type="component" value="Chromosome 2"/>
</dbReference>
<keyword evidence="4" id="KW-0206">Cytoskeleton</keyword>
<keyword evidence="8" id="KW-1185">Reference proteome</keyword>
<dbReference type="GeneTree" id="ENSGT01030000238834"/>
<reference evidence="7 8" key="1">
    <citation type="journal article" date="2014" name="Nat. Genet.">
        <title>Whole-genome sequence of a flatfish provides insights into ZW sex chromosome evolution and adaptation to a benthic lifestyle.</title>
        <authorList>
            <person name="Chen S."/>
            <person name="Zhang G."/>
            <person name="Shao C."/>
            <person name="Huang Q."/>
            <person name="Liu G."/>
            <person name="Zhang P."/>
            <person name="Song W."/>
            <person name="An N."/>
            <person name="Chalopin D."/>
            <person name="Volff J.N."/>
            <person name="Hong Y."/>
            <person name="Li Q."/>
            <person name="Sha Z."/>
            <person name="Zhou H."/>
            <person name="Xie M."/>
            <person name="Yu Q."/>
            <person name="Liu Y."/>
            <person name="Xiang H."/>
            <person name="Wang N."/>
            <person name="Wu K."/>
            <person name="Yang C."/>
            <person name="Zhou Q."/>
            <person name="Liao X."/>
            <person name="Yang L."/>
            <person name="Hu Q."/>
            <person name="Zhang J."/>
            <person name="Meng L."/>
            <person name="Jin L."/>
            <person name="Tian Y."/>
            <person name="Lian J."/>
            <person name="Yang J."/>
            <person name="Miao G."/>
            <person name="Liu S."/>
            <person name="Liang Z."/>
            <person name="Yan F."/>
            <person name="Li Y."/>
            <person name="Sun B."/>
            <person name="Zhang H."/>
            <person name="Zhang J."/>
            <person name="Zhu Y."/>
            <person name="Du M."/>
            <person name="Zhao Y."/>
            <person name="Schartl M."/>
            <person name="Tang Q."/>
            <person name="Wang J."/>
        </authorList>
    </citation>
    <scope>NUCLEOTIDE SEQUENCE</scope>
</reference>
<dbReference type="Ensembl" id="ENSCSET00000029734.1">
    <property type="protein sequence ID" value="ENSCSEP00000029333.1"/>
    <property type="gene ID" value="ENSCSEG00000018783.1"/>
</dbReference>
<dbReference type="GO" id="GO:0097546">
    <property type="term" value="C:ciliary base"/>
    <property type="evidence" value="ECO:0007669"/>
    <property type="project" value="TreeGrafter"/>
</dbReference>
<evidence type="ECO:0000256" key="2">
    <source>
        <dbReference type="ARBA" id="ARBA00004245"/>
    </source>
</evidence>
<keyword evidence="3" id="KW-0963">Cytoplasm</keyword>
<dbReference type="PANTHER" id="PTHR33865:SF3">
    <property type="entry name" value="PROTEIN FAM183B"/>
    <property type="match status" value="1"/>
</dbReference>
<name>A0A3P8WPF1_CYNSE</name>
<keyword evidence="5" id="KW-0966">Cell projection</keyword>
<reference evidence="7" key="3">
    <citation type="submission" date="2025-09" db="UniProtKB">
        <authorList>
            <consortium name="Ensembl"/>
        </authorList>
    </citation>
    <scope>IDENTIFICATION</scope>
</reference>
<reference evidence="7" key="2">
    <citation type="submission" date="2025-08" db="UniProtKB">
        <authorList>
            <consortium name="Ensembl"/>
        </authorList>
    </citation>
    <scope>IDENTIFICATION</scope>
</reference>
<evidence type="ECO:0000256" key="1">
    <source>
        <dbReference type="ARBA" id="ARBA00004138"/>
    </source>
</evidence>
<evidence type="ECO:0000256" key="4">
    <source>
        <dbReference type="ARBA" id="ARBA00023212"/>
    </source>
</evidence>
<organism evidence="7 8">
    <name type="scientific">Cynoglossus semilaevis</name>
    <name type="common">Tongue sole</name>
    <dbReference type="NCBI Taxonomy" id="244447"/>
    <lineage>
        <taxon>Eukaryota</taxon>
        <taxon>Metazoa</taxon>
        <taxon>Chordata</taxon>
        <taxon>Craniata</taxon>
        <taxon>Vertebrata</taxon>
        <taxon>Euteleostomi</taxon>
        <taxon>Actinopterygii</taxon>
        <taxon>Neopterygii</taxon>
        <taxon>Teleostei</taxon>
        <taxon>Neoteleostei</taxon>
        <taxon>Acanthomorphata</taxon>
        <taxon>Carangaria</taxon>
        <taxon>Pleuronectiformes</taxon>
        <taxon>Pleuronectoidei</taxon>
        <taxon>Cynoglossidae</taxon>
        <taxon>Cynoglossinae</taxon>
        <taxon>Cynoglossus</taxon>
    </lineage>
</organism>
<comment type="subcellular location">
    <subcellularLocation>
        <location evidence="1">Cell projection</location>
        <location evidence="1">Cilium</location>
    </subcellularLocation>
    <subcellularLocation>
        <location evidence="2">Cytoplasm</location>
        <location evidence="2">Cytoskeleton</location>
    </subcellularLocation>
</comment>
<evidence type="ECO:0000313" key="8">
    <source>
        <dbReference type="Proteomes" id="UP000265120"/>
    </source>
</evidence>